<evidence type="ECO:0000313" key="2">
    <source>
        <dbReference type="Proteomes" id="UP000790709"/>
    </source>
</evidence>
<organism evidence="1 2">
    <name type="scientific">Leucogyrophana mollusca</name>
    <dbReference type="NCBI Taxonomy" id="85980"/>
    <lineage>
        <taxon>Eukaryota</taxon>
        <taxon>Fungi</taxon>
        <taxon>Dikarya</taxon>
        <taxon>Basidiomycota</taxon>
        <taxon>Agaricomycotina</taxon>
        <taxon>Agaricomycetes</taxon>
        <taxon>Agaricomycetidae</taxon>
        <taxon>Boletales</taxon>
        <taxon>Boletales incertae sedis</taxon>
        <taxon>Leucogyrophana</taxon>
    </lineage>
</organism>
<keyword evidence="1" id="KW-0813">Transport</keyword>
<protein>
    <submittedName>
        <fullName evidence="1">Voltage-gated potassium channel</fullName>
    </submittedName>
</protein>
<sequence length="890" mass="99072">MSLQALLAYVFSAGLSNSSQSDPEKGPSPDAAAPDADLELERNDGGDLEDVEANNSNDGSGDEDDNVDNDDEADEDPSPRRNTTTKPDATSESDSEPSHTSWLTKIKTFVFPSNDDDIESFIPNYRYTPIISGIVIPFSILLEIPGLTEHWYVRTEGPNHDVVETQSNSTILDIGLAFSIACAVAANICLIMRFLEKRVKTATIFCTVFLTIHDLINITGVTVFGIEHRFDDGFTYGESFWMTVCSTMASSVTNVTLIVDLIRTPEFDKSGSGLTRKQRSLVIIIIILFCYIALGSLANSLIMKLSFIDGLFFSVVSIETIGFGDIVPTSTGARIFVCIYSALGIVNLAVVVGMFRETVMEGLEVGYRKRMKVASQKRRMARRKRRAEQRWRDAIMWRLRERRVPVWVPESKKAELEGRLTNAWRKLKSRLTIAFHAIPMPTRTVYLNHGPHGMRLNLEALSHSQLEAAALEAGVPLDTLLPPQYYYNKNEREEDRPEHTLPPWFVTNPIYHHEQMIPDSLTHGRMGTMAAMLTKFALVVFESTGPLPEGQEIANESFIDASAADASTTLASSRASSSDDLGADYHALVVESEKKAFYVRAIMAWSLFIVFWTVGSAIFMQTEGWTYGVSLYFCFIAFTTIGYGDYAPRTPAGRSVFVVWALVGVGTMTILISIISEAYSTRYKGIIHSGSFDKAVGRYRKRTKDEFTEKTQQISAVRFHPQEPPSASKSRKQVEANHASTGPLTSLRRLRELDVSTDDLTQAHAHAQQTLEALPQHVLNEARSFQQYIRYLGDGVGGSSSDEAEEHVDSRLKSLLDDVTGIEGMKESAKIDILRDQDSRRTLFTLSIEKSLKELMNIAEEAVAAVKERDRVIAALRQERYSDDVAEGSD</sequence>
<proteinExistence type="predicted"/>
<keyword evidence="2" id="KW-1185">Reference proteome</keyword>
<comment type="caution">
    <text evidence="1">The sequence shown here is derived from an EMBL/GenBank/DDBJ whole genome shotgun (WGS) entry which is preliminary data.</text>
</comment>
<evidence type="ECO:0000313" key="1">
    <source>
        <dbReference type="EMBL" id="KAH7922910.1"/>
    </source>
</evidence>
<reference evidence="1" key="1">
    <citation type="journal article" date="2021" name="New Phytol.">
        <title>Evolutionary innovations through gain and loss of genes in the ectomycorrhizal Boletales.</title>
        <authorList>
            <person name="Wu G."/>
            <person name="Miyauchi S."/>
            <person name="Morin E."/>
            <person name="Kuo A."/>
            <person name="Drula E."/>
            <person name="Varga T."/>
            <person name="Kohler A."/>
            <person name="Feng B."/>
            <person name="Cao Y."/>
            <person name="Lipzen A."/>
            <person name="Daum C."/>
            <person name="Hundley H."/>
            <person name="Pangilinan J."/>
            <person name="Johnson J."/>
            <person name="Barry K."/>
            <person name="LaButti K."/>
            <person name="Ng V."/>
            <person name="Ahrendt S."/>
            <person name="Min B."/>
            <person name="Choi I.G."/>
            <person name="Park H."/>
            <person name="Plett J.M."/>
            <person name="Magnuson J."/>
            <person name="Spatafora J.W."/>
            <person name="Nagy L.G."/>
            <person name="Henrissat B."/>
            <person name="Grigoriev I.V."/>
            <person name="Yang Z.L."/>
            <person name="Xu J."/>
            <person name="Martin F.M."/>
        </authorList>
    </citation>
    <scope>NUCLEOTIDE SEQUENCE</scope>
    <source>
        <strain evidence="1">KUC20120723A-06</strain>
    </source>
</reference>
<dbReference type="EMBL" id="MU266468">
    <property type="protein sequence ID" value="KAH7922910.1"/>
    <property type="molecule type" value="Genomic_DNA"/>
</dbReference>
<name>A0ACB8BC83_9AGAM</name>
<keyword evidence="1" id="KW-0406">Ion transport</keyword>
<keyword evidence="1" id="KW-0407">Ion channel</keyword>
<accession>A0ACB8BC83</accession>
<gene>
    <name evidence="1" type="ORF">BV22DRAFT_1131040</name>
</gene>
<dbReference type="Proteomes" id="UP000790709">
    <property type="component" value="Unassembled WGS sequence"/>
</dbReference>